<keyword evidence="2" id="KW-1185">Reference proteome</keyword>
<proteinExistence type="predicted"/>
<dbReference type="EMBL" id="SRZC01000012">
    <property type="protein sequence ID" value="TGX82116.1"/>
    <property type="molecule type" value="Genomic_DNA"/>
</dbReference>
<name>A0AC61QQ02_9BACT</name>
<dbReference type="Proteomes" id="UP000308886">
    <property type="component" value="Unassembled WGS sequence"/>
</dbReference>
<evidence type="ECO:0000313" key="1">
    <source>
        <dbReference type="EMBL" id="TGX82116.1"/>
    </source>
</evidence>
<protein>
    <submittedName>
        <fullName evidence="1">Uncharacterized protein</fullName>
    </submittedName>
</protein>
<sequence>MAVKAFEEKVMEYNASHNDSQHTCFVHRSYRYKVKKTGNGAKKELCQTISGLVFLQGRTKELQLFLKENFPQYHLVNDCSTGRPASIADSVMKPFMAVIQAKPENVTFLREPFLKFAKNHVRLRVLSGLFKGQEGYIVRIDRDRQLVMEFAGYAVAIRGLHKEDFEEVKE</sequence>
<gene>
    <name evidence="1" type="ORF">E5358_08645</name>
</gene>
<accession>A0AC61QQ02</accession>
<evidence type="ECO:0000313" key="2">
    <source>
        <dbReference type="Proteomes" id="UP000308886"/>
    </source>
</evidence>
<organism evidence="1 2">
    <name type="scientific">Palleniella muris</name>
    <dbReference type="NCBI Taxonomy" id="3038145"/>
    <lineage>
        <taxon>Bacteria</taxon>
        <taxon>Pseudomonadati</taxon>
        <taxon>Bacteroidota</taxon>
        <taxon>Bacteroidia</taxon>
        <taxon>Bacteroidales</taxon>
        <taxon>Prevotellaceae</taxon>
        <taxon>Palleniella</taxon>
    </lineage>
</organism>
<reference evidence="1" key="1">
    <citation type="submission" date="2019-04" db="EMBL/GenBank/DDBJ databases">
        <title>Microbes associate with the intestines of laboratory mice.</title>
        <authorList>
            <person name="Navarre W."/>
            <person name="Wong E."/>
            <person name="Huang K."/>
            <person name="Tropini C."/>
            <person name="Ng K."/>
            <person name="Yu B."/>
        </authorList>
    </citation>
    <scope>NUCLEOTIDE SEQUENCE</scope>
    <source>
        <strain evidence="1">NM73_A23</strain>
    </source>
</reference>
<comment type="caution">
    <text evidence="1">The sequence shown here is derived from an EMBL/GenBank/DDBJ whole genome shotgun (WGS) entry which is preliminary data.</text>
</comment>